<keyword evidence="2" id="KW-1185">Reference proteome</keyword>
<sequence>METNVSLLTKETLIYHVENHNLMGYERPLVEEISSAVDSKDIASIEWFAKFGNTLRKIIFNVHAYRMGLRFGFENIEFDEYDWLKRPLFLNIEQLHFGLPDKNRYGNYSTITPGHGPNQIWTYGLSCSYGTAGSSSGICVYDQTFANREEALIDATAKLKKMMLAKVGDKDTTNYNQKIIAATLKELDKLEICSVQLTLF</sequence>
<reference evidence="2" key="1">
    <citation type="journal article" date="2019" name="Int. J. Syst. Evol. Microbiol.">
        <title>The Global Catalogue of Microorganisms (GCM) 10K type strain sequencing project: providing services to taxonomists for standard genome sequencing and annotation.</title>
        <authorList>
            <consortium name="The Broad Institute Genomics Platform"/>
            <consortium name="The Broad Institute Genome Sequencing Center for Infectious Disease"/>
            <person name="Wu L."/>
            <person name="Ma J."/>
        </authorList>
    </citation>
    <scope>NUCLEOTIDE SEQUENCE [LARGE SCALE GENOMIC DNA]</scope>
    <source>
        <strain evidence="2">JCM 17338</strain>
    </source>
</reference>
<dbReference type="EMBL" id="BAABAK010000011">
    <property type="protein sequence ID" value="GAA3971386.1"/>
    <property type="molecule type" value="Genomic_DNA"/>
</dbReference>
<dbReference type="Proteomes" id="UP001501081">
    <property type="component" value="Unassembled WGS sequence"/>
</dbReference>
<gene>
    <name evidence="1" type="ORF">GCM10022246_24830</name>
</gene>
<organism evidence="1 2">
    <name type="scientific">Pedobacter ginsengiterrae</name>
    <dbReference type="NCBI Taxonomy" id="871696"/>
    <lineage>
        <taxon>Bacteria</taxon>
        <taxon>Pseudomonadati</taxon>
        <taxon>Bacteroidota</taxon>
        <taxon>Sphingobacteriia</taxon>
        <taxon>Sphingobacteriales</taxon>
        <taxon>Sphingobacteriaceae</taxon>
        <taxon>Pedobacter</taxon>
    </lineage>
</organism>
<proteinExistence type="predicted"/>
<protein>
    <submittedName>
        <fullName evidence="1">Uncharacterized protein</fullName>
    </submittedName>
</protein>
<dbReference type="RefSeq" id="WP_344767476.1">
    <property type="nucleotide sequence ID" value="NZ_BAABAK010000011.1"/>
</dbReference>
<evidence type="ECO:0000313" key="1">
    <source>
        <dbReference type="EMBL" id="GAA3971386.1"/>
    </source>
</evidence>
<evidence type="ECO:0000313" key="2">
    <source>
        <dbReference type="Proteomes" id="UP001501081"/>
    </source>
</evidence>
<name>A0ABP7PUZ6_9SPHI</name>
<accession>A0ABP7PUZ6</accession>
<comment type="caution">
    <text evidence="1">The sequence shown here is derived from an EMBL/GenBank/DDBJ whole genome shotgun (WGS) entry which is preliminary data.</text>
</comment>